<feature type="transmembrane region" description="Helical" evidence="1">
    <location>
        <begin position="76"/>
        <end position="98"/>
    </location>
</feature>
<reference evidence="2 3" key="1">
    <citation type="submission" date="2017-11" db="EMBL/GenBank/DDBJ databases">
        <title>Genomic Encyclopedia of Archaeal and Bacterial Type Strains, Phase II (KMG-II): From Individual Species to Whole Genera.</title>
        <authorList>
            <person name="Goeker M."/>
        </authorList>
    </citation>
    <scope>NUCLEOTIDE SEQUENCE [LARGE SCALE GENOMIC DNA]</scope>
    <source>
        <strain evidence="2 3">DSM 11115</strain>
    </source>
</reference>
<organism evidence="2 3">
    <name type="scientific">Hymenobacter chitinivorans DSM 11115</name>
    <dbReference type="NCBI Taxonomy" id="1121954"/>
    <lineage>
        <taxon>Bacteria</taxon>
        <taxon>Pseudomonadati</taxon>
        <taxon>Bacteroidota</taxon>
        <taxon>Cytophagia</taxon>
        <taxon>Cytophagales</taxon>
        <taxon>Hymenobacteraceae</taxon>
        <taxon>Hymenobacter</taxon>
    </lineage>
</organism>
<dbReference type="RefSeq" id="WP_100335279.1">
    <property type="nucleotide sequence ID" value="NZ_PGFA01000001.1"/>
</dbReference>
<proteinExistence type="predicted"/>
<keyword evidence="1" id="KW-0812">Transmembrane</keyword>
<dbReference type="Proteomes" id="UP000228535">
    <property type="component" value="Unassembled WGS sequence"/>
</dbReference>
<evidence type="ECO:0000313" key="3">
    <source>
        <dbReference type="Proteomes" id="UP000228535"/>
    </source>
</evidence>
<feature type="transmembrane region" description="Helical" evidence="1">
    <location>
        <begin position="47"/>
        <end position="69"/>
    </location>
</feature>
<feature type="transmembrane region" description="Helical" evidence="1">
    <location>
        <begin position="110"/>
        <end position="130"/>
    </location>
</feature>
<keyword evidence="3" id="KW-1185">Reference proteome</keyword>
<comment type="caution">
    <text evidence="2">The sequence shown here is derived from an EMBL/GenBank/DDBJ whole genome shotgun (WGS) entry which is preliminary data.</text>
</comment>
<dbReference type="EMBL" id="PGFA01000001">
    <property type="protein sequence ID" value="PJJ59565.1"/>
    <property type="molecule type" value="Genomic_DNA"/>
</dbReference>
<gene>
    <name evidence="2" type="ORF">CLV45_0984</name>
</gene>
<dbReference type="AlphaFoldDB" id="A0A2M9BNP5"/>
<sequence>METQLRIVGALLVGLALLHAGFPRYFNWAGELQPLRLINRQMVYVHTLFIALTVLLMGLLCLSSAADLVHTHLGRVVALGLGLFWLVRLVVQLVGYSAELWRGKRFETTVHAAFIVLWSYLTGVFLLVFWR</sequence>
<protein>
    <submittedName>
        <fullName evidence="2">Uncharacterized protein</fullName>
    </submittedName>
</protein>
<accession>A0A2M9BNP5</accession>
<keyword evidence="1" id="KW-0472">Membrane</keyword>
<evidence type="ECO:0000256" key="1">
    <source>
        <dbReference type="SAM" id="Phobius"/>
    </source>
</evidence>
<dbReference type="OrthoDB" id="670562at2"/>
<name>A0A2M9BNP5_9BACT</name>
<keyword evidence="1" id="KW-1133">Transmembrane helix</keyword>
<evidence type="ECO:0000313" key="2">
    <source>
        <dbReference type="EMBL" id="PJJ59565.1"/>
    </source>
</evidence>